<accession>A0A6A6EM82</accession>
<proteinExistence type="predicted"/>
<organism evidence="2 3">
    <name type="scientific">Zopfia rhizophila CBS 207.26</name>
    <dbReference type="NCBI Taxonomy" id="1314779"/>
    <lineage>
        <taxon>Eukaryota</taxon>
        <taxon>Fungi</taxon>
        <taxon>Dikarya</taxon>
        <taxon>Ascomycota</taxon>
        <taxon>Pezizomycotina</taxon>
        <taxon>Dothideomycetes</taxon>
        <taxon>Dothideomycetes incertae sedis</taxon>
        <taxon>Zopfiaceae</taxon>
        <taxon>Zopfia</taxon>
    </lineage>
</organism>
<evidence type="ECO:0000313" key="3">
    <source>
        <dbReference type="Proteomes" id="UP000800200"/>
    </source>
</evidence>
<name>A0A6A6EM82_9PEZI</name>
<keyword evidence="3" id="KW-1185">Reference proteome</keyword>
<sequence>MSEQVVAIVSFLFCCRFPLVFNYYCRFGVLVLATCFHSCTYYTGRFLNCVLPQFSLFVPPFLFFCVFLTWKLLVRKKRGFVVIRTHGHFCSRTARLVSGNCPKSYDGVGIMTRQIGMSLRP</sequence>
<dbReference type="EMBL" id="ML994615">
    <property type="protein sequence ID" value="KAF2192255.1"/>
    <property type="molecule type" value="Genomic_DNA"/>
</dbReference>
<keyword evidence="1" id="KW-0812">Transmembrane</keyword>
<keyword evidence="1" id="KW-1133">Transmembrane helix</keyword>
<feature type="transmembrane region" description="Helical" evidence="1">
    <location>
        <begin position="57"/>
        <end position="74"/>
    </location>
</feature>
<reference evidence="2" key="1">
    <citation type="journal article" date="2020" name="Stud. Mycol.">
        <title>101 Dothideomycetes genomes: a test case for predicting lifestyles and emergence of pathogens.</title>
        <authorList>
            <person name="Haridas S."/>
            <person name="Albert R."/>
            <person name="Binder M."/>
            <person name="Bloem J."/>
            <person name="Labutti K."/>
            <person name="Salamov A."/>
            <person name="Andreopoulos B."/>
            <person name="Baker S."/>
            <person name="Barry K."/>
            <person name="Bills G."/>
            <person name="Bluhm B."/>
            <person name="Cannon C."/>
            <person name="Castanera R."/>
            <person name="Culley D."/>
            <person name="Daum C."/>
            <person name="Ezra D."/>
            <person name="Gonzalez J."/>
            <person name="Henrissat B."/>
            <person name="Kuo A."/>
            <person name="Liang C."/>
            <person name="Lipzen A."/>
            <person name="Lutzoni F."/>
            <person name="Magnuson J."/>
            <person name="Mondo S."/>
            <person name="Nolan M."/>
            <person name="Ohm R."/>
            <person name="Pangilinan J."/>
            <person name="Park H.-J."/>
            <person name="Ramirez L."/>
            <person name="Alfaro M."/>
            <person name="Sun H."/>
            <person name="Tritt A."/>
            <person name="Yoshinaga Y."/>
            <person name="Zwiers L.-H."/>
            <person name="Turgeon B."/>
            <person name="Goodwin S."/>
            <person name="Spatafora J."/>
            <person name="Crous P."/>
            <person name="Grigoriev I."/>
        </authorList>
    </citation>
    <scope>NUCLEOTIDE SEQUENCE</scope>
    <source>
        <strain evidence="2">CBS 207.26</strain>
    </source>
</reference>
<dbReference type="Proteomes" id="UP000800200">
    <property type="component" value="Unassembled WGS sequence"/>
</dbReference>
<keyword evidence="1" id="KW-0472">Membrane</keyword>
<dbReference type="AlphaFoldDB" id="A0A6A6EM82"/>
<evidence type="ECO:0000313" key="2">
    <source>
        <dbReference type="EMBL" id="KAF2192255.1"/>
    </source>
</evidence>
<evidence type="ECO:0000256" key="1">
    <source>
        <dbReference type="SAM" id="Phobius"/>
    </source>
</evidence>
<protein>
    <submittedName>
        <fullName evidence="2">Uncharacterized protein</fullName>
    </submittedName>
</protein>
<gene>
    <name evidence="2" type="ORF">K469DRAFT_307922</name>
</gene>